<evidence type="ECO:0000313" key="9">
    <source>
        <dbReference type="Proteomes" id="UP000046393"/>
    </source>
</evidence>
<reference evidence="10" key="1">
    <citation type="submission" date="2017-02" db="UniProtKB">
        <authorList>
            <consortium name="WormBaseParasite"/>
        </authorList>
    </citation>
    <scope>IDENTIFICATION</scope>
</reference>
<dbReference type="Proteomes" id="UP000046393">
    <property type="component" value="Unplaced"/>
</dbReference>
<comment type="similarity">
    <text evidence="4">Belongs to the ELP4 family.</text>
</comment>
<keyword evidence="9" id="KW-1185">Reference proteome</keyword>
<dbReference type="Gene3D" id="3.40.50.300">
    <property type="entry name" value="P-loop containing nucleotide triphosphate hydrolases"/>
    <property type="match status" value="2"/>
</dbReference>
<dbReference type="InterPro" id="IPR027417">
    <property type="entry name" value="P-loop_NTPase"/>
</dbReference>
<evidence type="ECO:0000256" key="4">
    <source>
        <dbReference type="ARBA" id="ARBA00007573"/>
    </source>
</evidence>
<name>A0A0N5ARE1_9BILA</name>
<organism evidence="9 10">
    <name type="scientific">Syphacia muris</name>
    <dbReference type="NCBI Taxonomy" id="451379"/>
    <lineage>
        <taxon>Eukaryota</taxon>
        <taxon>Metazoa</taxon>
        <taxon>Ecdysozoa</taxon>
        <taxon>Nematoda</taxon>
        <taxon>Chromadorea</taxon>
        <taxon>Rhabditida</taxon>
        <taxon>Spirurina</taxon>
        <taxon>Oxyuridomorpha</taxon>
        <taxon>Oxyuroidea</taxon>
        <taxon>Oxyuridae</taxon>
        <taxon>Syphacia</taxon>
    </lineage>
</organism>
<dbReference type="UniPathway" id="UPA00988"/>
<evidence type="ECO:0000256" key="1">
    <source>
        <dbReference type="ARBA" id="ARBA00004123"/>
    </source>
</evidence>
<dbReference type="AlphaFoldDB" id="A0A0N5ARE1"/>
<sequence length="272" mass="31044">RKINLGESRIKLKSRCPITSVGCPYVDDLLGGGLPVNGVYMIDECNSRSYASVLEKYFIAEGIFYNHKILVASPQLQIFETMKTLPERVSSDYENLTNDQLQNVKEGIDSNLKIAWRYSTAPKMDSFSKAKSRIAYDLSKYATVRDSSMPLFYPSTEMQVVQYNSESKDNQKNLLRIVIEGKQIYSYGDAVFRLESVEDSSHCGYFSEHFDGYFRIVKLPTVFSIAYPLPGSTDLLFELHKKYLEIRVQHLPPSFPDKGLTESRKCSIAEQF</sequence>
<proteinExistence type="inferred from homology"/>
<dbReference type="InterPro" id="IPR008728">
    <property type="entry name" value="Elongator_complex_protein_4"/>
</dbReference>
<evidence type="ECO:0000313" key="10">
    <source>
        <dbReference type="WBParaSite" id="SMUV_0000728801-mRNA-1"/>
    </source>
</evidence>
<evidence type="ECO:0000256" key="3">
    <source>
        <dbReference type="ARBA" id="ARBA00005043"/>
    </source>
</evidence>
<evidence type="ECO:0000256" key="6">
    <source>
        <dbReference type="ARBA" id="ARBA00022490"/>
    </source>
</evidence>
<accession>A0A0N5ARE1</accession>
<dbReference type="PANTHER" id="PTHR12896">
    <property type="entry name" value="PAX6 NEIGHBOR PROTEIN PAXNEB"/>
    <property type="match status" value="1"/>
</dbReference>
<dbReference type="Pfam" id="PF05625">
    <property type="entry name" value="PAXNEB"/>
    <property type="match status" value="1"/>
</dbReference>
<comment type="pathway">
    <text evidence="3">tRNA modification; 5-methoxycarbonylmethyl-2-thiouridine-tRNA biosynthesis.</text>
</comment>
<dbReference type="PANTHER" id="PTHR12896:SF1">
    <property type="entry name" value="ELONGATOR COMPLEX PROTEIN 4"/>
    <property type="match status" value="1"/>
</dbReference>
<protein>
    <recommendedName>
        <fullName evidence="5">Elongator complex protein 4</fullName>
    </recommendedName>
</protein>
<comment type="subcellular location">
    <subcellularLocation>
        <location evidence="2">Cytoplasm</location>
    </subcellularLocation>
    <subcellularLocation>
        <location evidence="1">Nucleus</location>
    </subcellularLocation>
</comment>
<dbReference type="GO" id="GO:0005737">
    <property type="term" value="C:cytoplasm"/>
    <property type="evidence" value="ECO:0007669"/>
    <property type="project" value="UniProtKB-SubCell"/>
</dbReference>
<dbReference type="WBParaSite" id="SMUV_0000728801-mRNA-1">
    <property type="protein sequence ID" value="SMUV_0000728801-mRNA-1"/>
    <property type="gene ID" value="SMUV_0000728801"/>
</dbReference>
<keyword evidence="7" id="KW-0819">tRNA processing</keyword>
<evidence type="ECO:0000256" key="5">
    <source>
        <dbReference type="ARBA" id="ARBA00020265"/>
    </source>
</evidence>
<evidence type="ECO:0000256" key="8">
    <source>
        <dbReference type="ARBA" id="ARBA00023242"/>
    </source>
</evidence>
<keyword evidence="6" id="KW-0963">Cytoplasm</keyword>
<evidence type="ECO:0000256" key="2">
    <source>
        <dbReference type="ARBA" id="ARBA00004496"/>
    </source>
</evidence>
<dbReference type="GO" id="GO:0033588">
    <property type="term" value="C:elongator holoenzyme complex"/>
    <property type="evidence" value="ECO:0007669"/>
    <property type="project" value="InterPro"/>
</dbReference>
<dbReference type="GO" id="GO:0008023">
    <property type="term" value="C:transcription elongation factor complex"/>
    <property type="evidence" value="ECO:0007669"/>
    <property type="project" value="TreeGrafter"/>
</dbReference>
<keyword evidence="8" id="KW-0539">Nucleus</keyword>
<evidence type="ECO:0000256" key="7">
    <source>
        <dbReference type="ARBA" id="ARBA00022694"/>
    </source>
</evidence>
<dbReference type="GO" id="GO:0002098">
    <property type="term" value="P:tRNA wobble uridine modification"/>
    <property type="evidence" value="ECO:0007669"/>
    <property type="project" value="InterPro"/>
</dbReference>
<dbReference type="STRING" id="451379.A0A0N5ARE1"/>